<accession>A0AA88W5Q2</accession>
<name>A0AA88W5Q2_9ASTE</name>
<dbReference type="InterPro" id="IPR021622">
    <property type="entry name" value="Afadin/alpha-actinin-bd"/>
</dbReference>
<evidence type="ECO:0000313" key="3">
    <source>
        <dbReference type="EMBL" id="KAK3020377.1"/>
    </source>
</evidence>
<dbReference type="PANTHER" id="PTHR47057:SF1">
    <property type="entry name" value="AFADIN_ALPHA-ACTININ-BINDING PROTEIN"/>
    <property type="match status" value="1"/>
</dbReference>
<evidence type="ECO:0000256" key="1">
    <source>
        <dbReference type="ARBA" id="ARBA00009291"/>
    </source>
</evidence>
<evidence type="ECO:0000313" key="4">
    <source>
        <dbReference type="Proteomes" id="UP001188597"/>
    </source>
</evidence>
<dbReference type="PANTHER" id="PTHR47057">
    <property type="entry name" value="AFADIN/ALPHA-ACTININ-BINDING"/>
    <property type="match status" value="1"/>
</dbReference>
<dbReference type="EMBL" id="JAVXUP010000817">
    <property type="protein sequence ID" value="KAK3020377.1"/>
    <property type="molecule type" value="Genomic_DNA"/>
</dbReference>
<evidence type="ECO:0000256" key="2">
    <source>
        <dbReference type="ARBA" id="ARBA00023054"/>
    </source>
</evidence>
<comment type="caution">
    <text evidence="3">The sequence shown here is derived from an EMBL/GenBank/DDBJ whole genome shotgun (WGS) entry which is preliminary data.</text>
</comment>
<protein>
    <submittedName>
        <fullName evidence="3">Uncharacterized protein</fullName>
    </submittedName>
</protein>
<comment type="similarity">
    <text evidence="1">Belongs to the ADIP family.</text>
</comment>
<proteinExistence type="inferred from homology"/>
<gene>
    <name evidence="3" type="ORF">RJ639_047242</name>
</gene>
<keyword evidence="2" id="KW-0175">Coiled coil</keyword>
<dbReference type="Pfam" id="PF11559">
    <property type="entry name" value="ADIP"/>
    <property type="match status" value="1"/>
</dbReference>
<dbReference type="Proteomes" id="UP001188597">
    <property type="component" value="Unassembled WGS sequence"/>
</dbReference>
<reference evidence="3" key="1">
    <citation type="submission" date="2022-12" db="EMBL/GenBank/DDBJ databases">
        <title>Draft genome assemblies for two species of Escallonia (Escalloniales).</title>
        <authorList>
            <person name="Chanderbali A."/>
            <person name="Dervinis C."/>
            <person name="Anghel I."/>
            <person name="Soltis D."/>
            <person name="Soltis P."/>
            <person name="Zapata F."/>
        </authorList>
    </citation>
    <scope>NUCLEOTIDE SEQUENCE</scope>
    <source>
        <strain evidence="3">UCBG64.0493</strain>
        <tissue evidence="3">Leaf</tissue>
    </source>
</reference>
<keyword evidence="4" id="KW-1185">Reference proteome</keyword>
<sequence length="205" mass="22988">MPSTETDFDLRSPSHSSFLGISEPTFADVGNLDHCVKYLNQTLVTFGFPTSLDLFATDPVSVARTCNCVYSLLQQRQRDIEFRESANEQRQRFIIVNLVAVYVLGPMDQTKGKITKEFKCTVELDPKLILRLVALSSDILMDAVRLFNNAGSRTYKGLFAISDEVRSSQRADKAASKRACEKEITKSIYGSLLEHLRKGAHEEST</sequence>
<organism evidence="3 4">
    <name type="scientific">Escallonia herrerae</name>
    <dbReference type="NCBI Taxonomy" id="1293975"/>
    <lineage>
        <taxon>Eukaryota</taxon>
        <taxon>Viridiplantae</taxon>
        <taxon>Streptophyta</taxon>
        <taxon>Embryophyta</taxon>
        <taxon>Tracheophyta</taxon>
        <taxon>Spermatophyta</taxon>
        <taxon>Magnoliopsida</taxon>
        <taxon>eudicotyledons</taxon>
        <taxon>Gunneridae</taxon>
        <taxon>Pentapetalae</taxon>
        <taxon>asterids</taxon>
        <taxon>campanulids</taxon>
        <taxon>Escalloniales</taxon>
        <taxon>Escalloniaceae</taxon>
        <taxon>Escallonia</taxon>
    </lineage>
</organism>
<dbReference type="AlphaFoldDB" id="A0AA88W5Q2"/>